<dbReference type="SUPFAM" id="SSF49599">
    <property type="entry name" value="TRAF domain-like"/>
    <property type="match status" value="1"/>
</dbReference>
<dbReference type="InterPro" id="IPR002083">
    <property type="entry name" value="MATH/TRAF_dom"/>
</dbReference>
<organism evidence="2 3">
    <name type="scientific">Pristionchus entomophagus</name>
    <dbReference type="NCBI Taxonomy" id="358040"/>
    <lineage>
        <taxon>Eukaryota</taxon>
        <taxon>Metazoa</taxon>
        <taxon>Ecdysozoa</taxon>
        <taxon>Nematoda</taxon>
        <taxon>Chromadorea</taxon>
        <taxon>Rhabditida</taxon>
        <taxon>Rhabditina</taxon>
        <taxon>Diplogasteromorpha</taxon>
        <taxon>Diplogasteroidea</taxon>
        <taxon>Neodiplogasteridae</taxon>
        <taxon>Pristionchus</taxon>
    </lineage>
</organism>
<sequence>SMSGENLVIRWEVDEISKLSDEPRFSRYYHQSEIPWRLSVRTKASEQTKNVKHLSLHLRCNEESDSELWSCDHSSTLTLLHPTQPNKSLRLKGMKPFNKADHSFGETIIDFASLDFKGFVKDDKITVEARTAVTAVHCVRPKPKIDFTKPTPGADNVALKLDDGIVHVCRR</sequence>
<evidence type="ECO:0000259" key="1">
    <source>
        <dbReference type="PROSITE" id="PS50144"/>
    </source>
</evidence>
<dbReference type="PANTHER" id="PTHR47022">
    <property type="entry name" value="BTB AND MATH DOMAIN-CONTAINING PROTEIN 36-RELATED"/>
    <property type="match status" value="1"/>
</dbReference>
<dbReference type="AlphaFoldDB" id="A0AAV5U7X1"/>
<comment type="caution">
    <text evidence="2">The sequence shown here is derived from an EMBL/GenBank/DDBJ whole genome shotgun (WGS) entry which is preliminary data.</text>
</comment>
<dbReference type="Proteomes" id="UP001432027">
    <property type="component" value="Unassembled WGS sequence"/>
</dbReference>
<dbReference type="EMBL" id="BTSX01000005">
    <property type="protein sequence ID" value="GMT02627.1"/>
    <property type="molecule type" value="Genomic_DNA"/>
</dbReference>
<dbReference type="CDD" id="cd00121">
    <property type="entry name" value="MATH"/>
    <property type="match status" value="1"/>
</dbReference>
<gene>
    <name evidence="2" type="ORF">PENTCL1PPCAC_24801</name>
</gene>
<evidence type="ECO:0000313" key="3">
    <source>
        <dbReference type="Proteomes" id="UP001432027"/>
    </source>
</evidence>
<feature type="domain" description="MATH" evidence="1">
    <location>
        <begin position="6"/>
        <end position="131"/>
    </location>
</feature>
<dbReference type="Pfam" id="PF00917">
    <property type="entry name" value="MATH"/>
    <property type="match status" value="1"/>
</dbReference>
<protein>
    <recommendedName>
        <fullName evidence="1">MATH domain-containing protein</fullName>
    </recommendedName>
</protein>
<dbReference type="PROSITE" id="PS50144">
    <property type="entry name" value="MATH"/>
    <property type="match status" value="1"/>
</dbReference>
<dbReference type="Gene3D" id="2.60.210.10">
    <property type="entry name" value="Apoptosis, Tumor Necrosis Factor Receptor Associated Protein 2, Chain A"/>
    <property type="match status" value="1"/>
</dbReference>
<name>A0AAV5U7X1_9BILA</name>
<proteinExistence type="predicted"/>
<evidence type="ECO:0000313" key="2">
    <source>
        <dbReference type="EMBL" id="GMT02627.1"/>
    </source>
</evidence>
<accession>A0AAV5U7X1</accession>
<feature type="non-terminal residue" evidence="2">
    <location>
        <position position="171"/>
    </location>
</feature>
<dbReference type="PANTHER" id="PTHR47022:SF1">
    <property type="entry name" value="BTB AND MATH DOMAIN-CONTAINING PROTEIN 36-RELATED"/>
    <property type="match status" value="1"/>
</dbReference>
<dbReference type="InterPro" id="IPR008974">
    <property type="entry name" value="TRAF-like"/>
</dbReference>
<reference evidence="2" key="1">
    <citation type="submission" date="2023-10" db="EMBL/GenBank/DDBJ databases">
        <title>Genome assembly of Pristionchus species.</title>
        <authorList>
            <person name="Yoshida K."/>
            <person name="Sommer R.J."/>
        </authorList>
    </citation>
    <scope>NUCLEOTIDE SEQUENCE</scope>
    <source>
        <strain evidence="2">RS0144</strain>
    </source>
</reference>
<feature type="non-terminal residue" evidence="2">
    <location>
        <position position="1"/>
    </location>
</feature>
<keyword evidence="3" id="KW-1185">Reference proteome</keyword>